<dbReference type="GO" id="GO:0000976">
    <property type="term" value="F:transcription cis-regulatory region binding"/>
    <property type="evidence" value="ECO:0007669"/>
    <property type="project" value="TreeGrafter"/>
</dbReference>
<keyword evidence="3" id="KW-0804">Transcription</keyword>
<keyword evidence="6" id="KW-1185">Reference proteome</keyword>
<dbReference type="EMBL" id="QFWT01000009">
    <property type="protein sequence ID" value="PWI32496.1"/>
    <property type="molecule type" value="Genomic_DNA"/>
</dbReference>
<dbReference type="GO" id="GO:0003700">
    <property type="term" value="F:DNA-binding transcription factor activity"/>
    <property type="evidence" value="ECO:0007669"/>
    <property type="project" value="InterPro"/>
</dbReference>
<feature type="domain" description="HTH lysR-type" evidence="4">
    <location>
        <begin position="8"/>
        <end position="64"/>
    </location>
</feature>
<gene>
    <name evidence="5" type="ORF">DI392_15715</name>
</gene>
<sequence>MLKETKMIDVKYLNTFHRVTVLKNFSAAADSLYISQPAVSQHIKKLEERIGAAVFERSGGVSLTREGEILFSFTKKNLDLFEQFFNELHHHSPREHYKLAVSSLVCPHLTDKLVNTLNDLFQLGVVICSFENELEINVNDYDLVLGMLNATDKSGQLVKVRDSRYKIILHQEDSVSPECVIFSKSLTRETAQRLLMQSGIITDKVLVWSGSASSDLMRYKLDQPHTVVICPGWSVSSEYYHRLSTIESINCYGWCSEHFSRELKKHGGGDHLSDLLVHLQIGDVQFEPVN</sequence>
<evidence type="ECO:0000313" key="5">
    <source>
        <dbReference type="EMBL" id="PWI32496.1"/>
    </source>
</evidence>
<dbReference type="Pfam" id="PF00126">
    <property type="entry name" value="HTH_1"/>
    <property type="match status" value="1"/>
</dbReference>
<dbReference type="PANTHER" id="PTHR30126:SF64">
    <property type="entry name" value="HTH-TYPE TRANSCRIPTIONAL REGULATOR CITR"/>
    <property type="match status" value="1"/>
</dbReference>
<dbReference type="PANTHER" id="PTHR30126">
    <property type="entry name" value="HTH-TYPE TRANSCRIPTIONAL REGULATOR"/>
    <property type="match status" value="1"/>
</dbReference>
<evidence type="ECO:0000313" key="6">
    <source>
        <dbReference type="Proteomes" id="UP000245362"/>
    </source>
</evidence>
<dbReference type="OrthoDB" id="5723059at2"/>
<dbReference type="SUPFAM" id="SSF46785">
    <property type="entry name" value="Winged helix' DNA-binding domain"/>
    <property type="match status" value="1"/>
</dbReference>
<dbReference type="InterPro" id="IPR036388">
    <property type="entry name" value="WH-like_DNA-bd_sf"/>
</dbReference>
<evidence type="ECO:0000259" key="4">
    <source>
        <dbReference type="PROSITE" id="PS50931"/>
    </source>
</evidence>
<comment type="caution">
    <text evidence="5">The sequence shown here is derived from an EMBL/GenBank/DDBJ whole genome shotgun (WGS) entry which is preliminary data.</text>
</comment>
<reference evidence="5 6" key="1">
    <citation type="submission" date="2018-05" db="EMBL/GenBank/DDBJ databases">
        <title>Vibrio limimaris sp. nov., isolated from marine sediment.</title>
        <authorList>
            <person name="Li C.-M."/>
        </authorList>
    </citation>
    <scope>NUCLEOTIDE SEQUENCE [LARGE SCALE GENOMIC DNA]</scope>
    <source>
        <strain evidence="5 6">E4404</strain>
    </source>
</reference>
<proteinExistence type="inferred from homology"/>
<dbReference type="Gene3D" id="1.10.10.10">
    <property type="entry name" value="Winged helix-like DNA-binding domain superfamily/Winged helix DNA-binding domain"/>
    <property type="match status" value="1"/>
</dbReference>
<dbReference type="PRINTS" id="PR00039">
    <property type="entry name" value="HTHLYSR"/>
</dbReference>
<dbReference type="Proteomes" id="UP000245362">
    <property type="component" value="Unassembled WGS sequence"/>
</dbReference>
<dbReference type="InterPro" id="IPR036390">
    <property type="entry name" value="WH_DNA-bd_sf"/>
</dbReference>
<name>A0A2U3B6R7_9VIBR</name>
<organism evidence="5 6">
    <name type="scientific">Vibrio albus</name>
    <dbReference type="NCBI Taxonomy" id="2200953"/>
    <lineage>
        <taxon>Bacteria</taxon>
        <taxon>Pseudomonadati</taxon>
        <taxon>Pseudomonadota</taxon>
        <taxon>Gammaproteobacteria</taxon>
        <taxon>Vibrionales</taxon>
        <taxon>Vibrionaceae</taxon>
        <taxon>Vibrio</taxon>
    </lineage>
</organism>
<comment type="similarity">
    <text evidence="1">Belongs to the LysR transcriptional regulatory family.</text>
</comment>
<evidence type="ECO:0000256" key="3">
    <source>
        <dbReference type="ARBA" id="ARBA00023163"/>
    </source>
</evidence>
<keyword evidence="2" id="KW-0805">Transcription regulation</keyword>
<dbReference type="AlphaFoldDB" id="A0A2U3B6R7"/>
<evidence type="ECO:0000256" key="1">
    <source>
        <dbReference type="ARBA" id="ARBA00009437"/>
    </source>
</evidence>
<accession>A0A2U3B6R7</accession>
<dbReference type="InterPro" id="IPR000847">
    <property type="entry name" value="LysR_HTH_N"/>
</dbReference>
<dbReference type="PROSITE" id="PS50931">
    <property type="entry name" value="HTH_LYSR"/>
    <property type="match status" value="1"/>
</dbReference>
<protein>
    <recommendedName>
        <fullName evidence="4">HTH lysR-type domain-containing protein</fullName>
    </recommendedName>
</protein>
<evidence type="ECO:0000256" key="2">
    <source>
        <dbReference type="ARBA" id="ARBA00023015"/>
    </source>
</evidence>